<evidence type="ECO:0000256" key="1">
    <source>
        <dbReference type="SAM" id="MobiDB-lite"/>
    </source>
</evidence>
<comment type="caution">
    <text evidence="3">The sequence shown here is derived from an EMBL/GenBank/DDBJ whole genome shotgun (WGS) entry which is preliminary data.</text>
</comment>
<reference evidence="3" key="1">
    <citation type="submission" date="2020-04" db="EMBL/GenBank/DDBJ databases">
        <authorList>
            <person name="Zhang T."/>
        </authorList>
    </citation>
    <scope>NUCLEOTIDE SEQUENCE</scope>
    <source>
        <strain evidence="3">HKST-UBA17</strain>
    </source>
</reference>
<dbReference type="AlphaFoldDB" id="A0A955I221"/>
<keyword evidence="2" id="KW-0812">Transmembrane</keyword>
<dbReference type="Pfam" id="PF12666">
    <property type="entry name" value="PrgI"/>
    <property type="match status" value="1"/>
</dbReference>
<feature type="transmembrane region" description="Helical" evidence="2">
    <location>
        <begin position="50"/>
        <end position="72"/>
    </location>
</feature>
<evidence type="ECO:0000313" key="4">
    <source>
        <dbReference type="Proteomes" id="UP000741282"/>
    </source>
</evidence>
<dbReference type="Proteomes" id="UP000741282">
    <property type="component" value="Unassembled WGS sequence"/>
</dbReference>
<feature type="region of interest" description="Disordered" evidence="1">
    <location>
        <begin position="300"/>
        <end position="378"/>
    </location>
</feature>
<protein>
    <submittedName>
        <fullName evidence="3">PrgI family protein</fullName>
    </submittedName>
</protein>
<keyword evidence="2" id="KW-0472">Membrane</keyword>
<feature type="compositionally biased region" description="Polar residues" evidence="1">
    <location>
        <begin position="183"/>
        <end position="204"/>
    </location>
</feature>
<organism evidence="3 4">
    <name type="scientific">Candidatus Dojkabacteria bacterium</name>
    <dbReference type="NCBI Taxonomy" id="2099670"/>
    <lineage>
        <taxon>Bacteria</taxon>
        <taxon>Candidatus Dojkabacteria</taxon>
    </lineage>
</organism>
<gene>
    <name evidence="3" type="ORF">KC685_03725</name>
</gene>
<dbReference type="InterPro" id="IPR024414">
    <property type="entry name" value="Uncharacterised_PrgI"/>
</dbReference>
<feature type="compositionally biased region" description="Polar residues" evidence="1">
    <location>
        <begin position="237"/>
        <end position="280"/>
    </location>
</feature>
<evidence type="ECO:0000256" key="2">
    <source>
        <dbReference type="SAM" id="Phobius"/>
    </source>
</evidence>
<sequence>MRQHPIPQNILDIEFKLFTKFTIREFAYMAIGIGFGGIFLYLFSKGEIPAVIALPVFLISSGIGLFLGLVPINDQNADVFLRNYFLAISRPTQRVWKGELFDEKVQVIAQQKGVSLGTTGTMDRDANLKSNSKVIGGTAKNLPTTQFIEEETLSEIEEDEAEQLELIDQIAKQQFVMNAGDDLSTSPTKSTDTREMTSSTQAVNPSEEKGSSGAVLSDDAVPSSGTLPSDDTVPSAEATNTVEATNPSDTTNLTVVTDRPQTTSSSETTNFKTVEESANPTDAIEPQVAKFTDELAPRTELEFTSPDQETPATNNLDDGGFSTQNNSHRSDKPLVSVNNPSLSPEAIPASLDNPSLSPGAPYRSEYNPPTSVDNPLDQIKPVPTVQNIRSEHVDKVPATGGSIQENDLITITSETAKPVATQVEDYPEDPGNIAMYLTNTNGDPIPQAMTLIKDSAGSILQVIQSDPQGLVLPNKKFVKGKYLAEIKHDNAHFPRVNFILDGNKLPVVNITSIN</sequence>
<feature type="region of interest" description="Disordered" evidence="1">
    <location>
        <begin position="178"/>
        <end position="286"/>
    </location>
</feature>
<accession>A0A955I221</accession>
<name>A0A955I221_9BACT</name>
<keyword evidence="2" id="KW-1133">Transmembrane helix</keyword>
<dbReference type="EMBL" id="JAGQLN010000013">
    <property type="protein sequence ID" value="MCA9377002.1"/>
    <property type="molecule type" value="Genomic_DNA"/>
</dbReference>
<reference evidence="3" key="2">
    <citation type="journal article" date="2021" name="Microbiome">
        <title>Successional dynamics and alternative stable states in a saline activated sludge microbial community over 9 years.</title>
        <authorList>
            <person name="Wang Y."/>
            <person name="Ye J."/>
            <person name="Ju F."/>
            <person name="Liu L."/>
            <person name="Boyd J.A."/>
            <person name="Deng Y."/>
            <person name="Parks D.H."/>
            <person name="Jiang X."/>
            <person name="Yin X."/>
            <person name="Woodcroft B.J."/>
            <person name="Tyson G.W."/>
            <person name="Hugenholtz P."/>
            <person name="Polz M.F."/>
            <person name="Zhang T."/>
        </authorList>
    </citation>
    <scope>NUCLEOTIDE SEQUENCE</scope>
    <source>
        <strain evidence="3">HKST-UBA17</strain>
    </source>
</reference>
<proteinExistence type="predicted"/>
<evidence type="ECO:0000313" key="3">
    <source>
        <dbReference type="EMBL" id="MCA9377002.1"/>
    </source>
</evidence>
<feature type="transmembrane region" description="Helical" evidence="2">
    <location>
        <begin position="26"/>
        <end position="44"/>
    </location>
</feature>
<feature type="compositionally biased region" description="Polar residues" evidence="1">
    <location>
        <begin position="305"/>
        <end position="327"/>
    </location>
</feature>